<evidence type="ECO:0000313" key="10">
    <source>
        <dbReference type="EMBL" id="GAA0814810.1"/>
    </source>
</evidence>
<dbReference type="InterPro" id="IPR024478">
    <property type="entry name" value="HlyB_4HB_MCP"/>
</dbReference>
<protein>
    <submittedName>
        <fullName evidence="10">Methyl-accepting chemotaxis protein</fullName>
    </submittedName>
</protein>
<evidence type="ECO:0000256" key="3">
    <source>
        <dbReference type="ARBA" id="ARBA00023224"/>
    </source>
</evidence>
<evidence type="ECO:0000259" key="9">
    <source>
        <dbReference type="PROSITE" id="PS51753"/>
    </source>
</evidence>
<dbReference type="SUPFAM" id="SSF58104">
    <property type="entry name" value="Methyl-accepting chemotaxis protein (MCP) signaling domain"/>
    <property type="match status" value="1"/>
</dbReference>
<evidence type="ECO:0000259" key="7">
    <source>
        <dbReference type="PROSITE" id="PS50111"/>
    </source>
</evidence>
<keyword evidence="6" id="KW-0812">Transmembrane</keyword>
<comment type="caution">
    <text evidence="10">The sequence shown here is derived from an EMBL/GenBank/DDBJ whole genome shotgun (WGS) entry which is preliminary data.</text>
</comment>
<dbReference type="SMART" id="SM00283">
    <property type="entry name" value="MA"/>
    <property type="match status" value="1"/>
</dbReference>
<keyword evidence="6" id="KW-0472">Membrane</keyword>
<dbReference type="PROSITE" id="PS51753">
    <property type="entry name" value="HBM"/>
    <property type="match status" value="1"/>
</dbReference>
<keyword evidence="3 5" id="KW-0807">Transducer</keyword>
<keyword evidence="6" id="KW-1133">Transmembrane helix</keyword>
<keyword evidence="2" id="KW-1003">Cell membrane</keyword>
<dbReference type="Gene3D" id="1.10.287.950">
    <property type="entry name" value="Methyl-accepting chemotaxis protein"/>
    <property type="match status" value="1"/>
</dbReference>
<evidence type="ECO:0000256" key="1">
    <source>
        <dbReference type="ARBA" id="ARBA00004429"/>
    </source>
</evidence>
<dbReference type="InterPro" id="IPR004089">
    <property type="entry name" value="MCPsignal_dom"/>
</dbReference>
<name>A0ABP3WEJ6_9GAMM</name>
<keyword evidence="2" id="KW-0997">Cell inner membrane</keyword>
<evidence type="ECO:0000256" key="2">
    <source>
        <dbReference type="ARBA" id="ARBA00022519"/>
    </source>
</evidence>
<dbReference type="PROSITE" id="PS50111">
    <property type="entry name" value="CHEMOTAXIS_TRANSDUC_2"/>
    <property type="match status" value="1"/>
</dbReference>
<dbReference type="EMBL" id="BAAAFA010000003">
    <property type="protein sequence ID" value="GAA0814810.1"/>
    <property type="molecule type" value="Genomic_DNA"/>
</dbReference>
<dbReference type="CDD" id="cd11386">
    <property type="entry name" value="MCP_signal"/>
    <property type="match status" value="1"/>
</dbReference>
<dbReference type="Proteomes" id="UP001500021">
    <property type="component" value="Unassembled WGS sequence"/>
</dbReference>
<organism evidence="10 11">
    <name type="scientific">Colwellia asteriadis</name>
    <dbReference type="NCBI Taxonomy" id="517723"/>
    <lineage>
        <taxon>Bacteria</taxon>
        <taxon>Pseudomonadati</taxon>
        <taxon>Pseudomonadota</taxon>
        <taxon>Gammaproteobacteria</taxon>
        <taxon>Alteromonadales</taxon>
        <taxon>Colwelliaceae</taxon>
        <taxon>Colwellia</taxon>
    </lineage>
</organism>
<evidence type="ECO:0000313" key="11">
    <source>
        <dbReference type="Proteomes" id="UP001500021"/>
    </source>
</evidence>
<evidence type="ECO:0000259" key="8">
    <source>
        <dbReference type="PROSITE" id="PS50192"/>
    </source>
</evidence>
<dbReference type="Pfam" id="PF12729">
    <property type="entry name" value="4HB_MCP_1"/>
    <property type="match status" value="1"/>
</dbReference>
<evidence type="ECO:0000256" key="6">
    <source>
        <dbReference type="SAM" id="Phobius"/>
    </source>
</evidence>
<accession>A0ABP3WEJ6</accession>
<reference evidence="11" key="1">
    <citation type="journal article" date="2019" name="Int. J. Syst. Evol. Microbiol.">
        <title>The Global Catalogue of Microorganisms (GCM) 10K type strain sequencing project: providing services to taxonomists for standard genome sequencing and annotation.</title>
        <authorList>
            <consortium name="The Broad Institute Genomics Platform"/>
            <consortium name="The Broad Institute Genome Sequencing Center for Infectious Disease"/>
            <person name="Wu L."/>
            <person name="Ma J."/>
        </authorList>
    </citation>
    <scope>NUCLEOTIDE SEQUENCE [LARGE SCALE GENOMIC DNA]</scope>
    <source>
        <strain evidence="11">JCM 15608</strain>
    </source>
</reference>
<proteinExistence type="inferred from homology"/>
<dbReference type="SMART" id="SM01358">
    <property type="entry name" value="HBM"/>
    <property type="match status" value="1"/>
</dbReference>
<feature type="transmembrane region" description="Helical" evidence="6">
    <location>
        <begin position="299"/>
        <end position="318"/>
    </location>
</feature>
<feature type="transmembrane region" description="Helical" evidence="6">
    <location>
        <begin position="12"/>
        <end position="33"/>
    </location>
</feature>
<dbReference type="InterPro" id="IPR000727">
    <property type="entry name" value="T_SNARE_dom"/>
</dbReference>
<gene>
    <name evidence="10" type="ORF">GCM10009111_12230</name>
</gene>
<dbReference type="PANTHER" id="PTHR32089">
    <property type="entry name" value="METHYL-ACCEPTING CHEMOTAXIS PROTEIN MCPB"/>
    <property type="match status" value="1"/>
</dbReference>
<dbReference type="PROSITE" id="PS50192">
    <property type="entry name" value="T_SNARE"/>
    <property type="match status" value="1"/>
</dbReference>
<dbReference type="InterPro" id="IPR032255">
    <property type="entry name" value="HBM"/>
</dbReference>
<dbReference type="RefSeq" id="WP_343816239.1">
    <property type="nucleotide sequence ID" value="NZ_BAAAFA010000003.1"/>
</dbReference>
<evidence type="ECO:0000256" key="5">
    <source>
        <dbReference type="PROSITE-ProRule" id="PRU00284"/>
    </source>
</evidence>
<comment type="similarity">
    <text evidence="4">Belongs to the methyl-accepting chemotaxis (MCP) protein family.</text>
</comment>
<dbReference type="Pfam" id="PF00015">
    <property type="entry name" value="MCPsignal"/>
    <property type="match status" value="1"/>
</dbReference>
<dbReference type="PANTHER" id="PTHR32089:SF112">
    <property type="entry name" value="LYSOZYME-LIKE PROTEIN-RELATED"/>
    <property type="match status" value="1"/>
</dbReference>
<keyword evidence="11" id="KW-1185">Reference proteome</keyword>
<feature type="domain" description="HBM" evidence="9">
    <location>
        <begin position="45"/>
        <end position="286"/>
    </location>
</feature>
<feature type="domain" description="Methyl-accepting transducer" evidence="7">
    <location>
        <begin position="379"/>
        <end position="615"/>
    </location>
</feature>
<comment type="subcellular location">
    <subcellularLocation>
        <location evidence="1">Cell inner membrane</location>
        <topology evidence="1">Multi-pass membrane protein</topology>
    </subcellularLocation>
</comment>
<sequence>MLKNLKLSAQLNISFTLILVLLIIISVLSYRGLNQGYSNFTSYRGLAVDTNLAGRIQANMLMVRLNALKYLGAPTPEVLAEYKERLAQMDSFLMEAKNEIKNPTRAADINSAITLIGDYRKGFEQIVSLIALRNDIVNKALNPSGRSMRQNIAALLELTHKNGNTSAHYAIAKTEEALLLGRLYVVKFLVTNNKGDYERAQLELGENLVREKNLLVGLLSSNQEKDYLRQFEQNYNSYLSALESVYDAIVQRNDIIDNTLNRIGPIVADKVESVKLSVKKEQDLLGPSAQKNAENSVSLVMWVSLISVVLGATMSWFLKEAIKRPVGGEPLEIANITHSISGGNLTYDFGDTQTATGIYLAIAEMTNKLKELIGGIVETGNEIASSANQMSVVSDQTSDAAMAQKELTTQVAAAINEMSYSIQEVVKHAADSSMAAFEAKGKAEKGKEVVDGTIASIENLASSVEESVEVIKSLEKNSLEIGTVVQVIQSISEQTNLLALNAAIEAARAGEQGRGFAVVADEVRGLAQRTRAATSEIQDMIQTLQTGTNDAVKVMNESKDEAQETVGKSKETGDALASILETINLINDMNTQVATAVEEQSVVASEINSNITSISDSAEVTANGASETAESSQHMSSLAQKLQTLVGGFKVS</sequence>
<evidence type="ECO:0000256" key="4">
    <source>
        <dbReference type="ARBA" id="ARBA00029447"/>
    </source>
</evidence>
<feature type="domain" description="T-SNARE coiled-coil homology" evidence="8">
    <location>
        <begin position="566"/>
        <end position="628"/>
    </location>
</feature>